<comment type="caution">
    <text evidence="6">The sequence shown here is derived from an EMBL/GenBank/DDBJ whole genome shotgun (WGS) entry which is preliminary data.</text>
</comment>
<gene>
    <name evidence="6" type="ORF">GCM10009827_116300</name>
</gene>
<evidence type="ECO:0000256" key="3">
    <source>
        <dbReference type="ARBA" id="ARBA00023125"/>
    </source>
</evidence>
<dbReference type="PROSITE" id="PS50931">
    <property type="entry name" value="HTH_LYSR"/>
    <property type="match status" value="1"/>
</dbReference>
<comment type="similarity">
    <text evidence="1">Belongs to the LysR transcriptional regulatory family.</text>
</comment>
<protein>
    <submittedName>
        <fullName evidence="6">LysR substrate-binding domain-containing protein</fullName>
    </submittedName>
</protein>
<dbReference type="Pfam" id="PF00126">
    <property type="entry name" value="HTH_1"/>
    <property type="match status" value="1"/>
</dbReference>
<evidence type="ECO:0000256" key="4">
    <source>
        <dbReference type="ARBA" id="ARBA00023163"/>
    </source>
</evidence>
<keyword evidence="7" id="KW-1185">Reference proteome</keyword>
<dbReference type="InterPro" id="IPR000847">
    <property type="entry name" value="LysR_HTH_N"/>
</dbReference>
<dbReference type="InterPro" id="IPR036390">
    <property type="entry name" value="WH_DNA-bd_sf"/>
</dbReference>
<dbReference type="Gene3D" id="1.10.10.10">
    <property type="entry name" value="Winged helix-like DNA-binding domain superfamily/Winged helix DNA-binding domain"/>
    <property type="match status" value="1"/>
</dbReference>
<evidence type="ECO:0000256" key="2">
    <source>
        <dbReference type="ARBA" id="ARBA00023015"/>
    </source>
</evidence>
<name>A0ABN2DDQ9_9ACTN</name>
<keyword evidence="2" id="KW-0805">Transcription regulation</keyword>
<dbReference type="SUPFAM" id="SSF53850">
    <property type="entry name" value="Periplasmic binding protein-like II"/>
    <property type="match status" value="1"/>
</dbReference>
<feature type="domain" description="HTH lysR-type" evidence="5">
    <location>
        <begin position="1"/>
        <end position="58"/>
    </location>
</feature>
<reference evidence="6 7" key="1">
    <citation type="journal article" date="2019" name="Int. J. Syst. Evol. Microbiol.">
        <title>The Global Catalogue of Microorganisms (GCM) 10K type strain sequencing project: providing services to taxonomists for standard genome sequencing and annotation.</title>
        <authorList>
            <consortium name="The Broad Institute Genomics Platform"/>
            <consortium name="The Broad Institute Genome Sequencing Center for Infectious Disease"/>
            <person name="Wu L."/>
            <person name="Ma J."/>
        </authorList>
    </citation>
    <scope>NUCLEOTIDE SEQUENCE [LARGE SCALE GENOMIC DNA]</scope>
    <source>
        <strain evidence="6 7">JCM 15933</strain>
    </source>
</reference>
<dbReference type="PANTHER" id="PTHR30346:SF29">
    <property type="entry name" value="LYSR SUBSTRATE-BINDING"/>
    <property type="match status" value="1"/>
</dbReference>
<evidence type="ECO:0000313" key="7">
    <source>
        <dbReference type="Proteomes" id="UP001501470"/>
    </source>
</evidence>
<dbReference type="PANTHER" id="PTHR30346">
    <property type="entry name" value="TRANSCRIPTIONAL DUAL REGULATOR HCAR-RELATED"/>
    <property type="match status" value="1"/>
</dbReference>
<proteinExistence type="inferred from homology"/>
<dbReference type="InterPro" id="IPR005119">
    <property type="entry name" value="LysR_subst-bd"/>
</dbReference>
<dbReference type="Pfam" id="PF03466">
    <property type="entry name" value="LysR_substrate"/>
    <property type="match status" value="1"/>
</dbReference>
<dbReference type="EMBL" id="BAAAQD010000054">
    <property type="protein sequence ID" value="GAA1575191.1"/>
    <property type="molecule type" value="Genomic_DNA"/>
</dbReference>
<dbReference type="Gene3D" id="3.40.190.10">
    <property type="entry name" value="Periplasmic binding protein-like II"/>
    <property type="match status" value="2"/>
</dbReference>
<accession>A0ABN2DDQ9</accession>
<evidence type="ECO:0000313" key="6">
    <source>
        <dbReference type="EMBL" id="GAA1575191.1"/>
    </source>
</evidence>
<evidence type="ECO:0000256" key="1">
    <source>
        <dbReference type="ARBA" id="ARBA00009437"/>
    </source>
</evidence>
<dbReference type="RefSeq" id="WP_344515286.1">
    <property type="nucleotide sequence ID" value="NZ_BAAAQD010000054.1"/>
</dbReference>
<dbReference type="InterPro" id="IPR036388">
    <property type="entry name" value="WH-like_DNA-bd_sf"/>
</dbReference>
<keyword evidence="3" id="KW-0238">DNA-binding</keyword>
<organism evidence="6 7">
    <name type="scientific">Dactylosporangium maewongense</name>
    <dbReference type="NCBI Taxonomy" id="634393"/>
    <lineage>
        <taxon>Bacteria</taxon>
        <taxon>Bacillati</taxon>
        <taxon>Actinomycetota</taxon>
        <taxon>Actinomycetes</taxon>
        <taxon>Micromonosporales</taxon>
        <taxon>Micromonosporaceae</taxon>
        <taxon>Dactylosporangium</taxon>
    </lineage>
</organism>
<keyword evidence="4" id="KW-0804">Transcription</keyword>
<evidence type="ECO:0000259" key="5">
    <source>
        <dbReference type="PROSITE" id="PS50931"/>
    </source>
</evidence>
<sequence>MELRRLRLLDQLARLGTVAAVADALSYSPSSVSVQLAQLEQEAGAKLLRRVGRNLELTPAGRRLASYAADALAADEAVRAELATIGDTPGGRLRMTIVQTPALALLPATLARLAATNPDLQVEVHQRETAPALDELRSRAVDLVVGIEYDPVPVARQRDIDRRDLLREDVLLAVHPAHPLAARPPVALAACEDAAWATGHRGTGLDAVLRNVCNRLAGFEPRIQHRSDDGLVLGALVASQRAVALLPALLTAALPQIAAHPLREERLQRTIFTATRATAAGAPAVLAVQQALRASAAGIARDRPDIEALP</sequence>
<dbReference type="Proteomes" id="UP001501470">
    <property type="component" value="Unassembled WGS sequence"/>
</dbReference>
<dbReference type="SUPFAM" id="SSF46785">
    <property type="entry name" value="Winged helix' DNA-binding domain"/>
    <property type="match status" value="1"/>
</dbReference>